<dbReference type="Proteomes" id="UP001430356">
    <property type="component" value="Unassembled WGS sequence"/>
</dbReference>
<evidence type="ECO:0000313" key="2">
    <source>
        <dbReference type="EMBL" id="KAK7197300.1"/>
    </source>
</evidence>
<evidence type="ECO:0000256" key="1">
    <source>
        <dbReference type="SAM" id="MobiDB-lite"/>
    </source>
</evidence>
<feature type="compositionally biased region" description="Low complexity" evidence="1">
    <location>
        <begin position="567"/>
        <end position="576"/>
    </location>
</feature>
<sequence length="873" mass="89270">MTSTQSTDSGVVALPASMQTLLDRYTERTLTVQERLVLAHATPNVRCEALRIFFEKNDAAVALEYVLANNGASPRSHGGSARASRSGSTATAVTTPRALQSLSANTIAAAASAVKERIPTATATAAIKKLTPGVAAAPSPVAKLAHRPRRTSAARREESVCTLVTVSSMSSTERDDDEDGAGGGARRWHASAEAADGESAAAAADMPPTTTRRTHTSCAQAGAVPVVPTLALDVALRQRHDCTAAAAVAAAAPGAEAQLLVGTGDVPAEATRKTVAAKWVEVHADPAAAAAPATAPAAAAAACHGADKVEPAPTELSYHRSSPSPSCAAPSMTSHTCNTDWAALIAAAARAPPPPPPLPVEVEEAAAVTAQRPTTPTSPRQGRRTPSTAAACATGSVTETRATAERRSGGSATQPLPLRTPRRSLDGATRASRDVPLPPSASRRASGAAPGQRGVAWDASTGTYITHPNQRRRQLLAAKHGGGGGGGSDGTAALETPAALRACFVRTASAAAPTPTPFARLRSAVSAVPPPPPPKVAAQAAVDGASAARTRARPAAVADTPSRTKRTGAATRAAPPLMSPPPAMVPIVASPRLATYQRLRSGHVPERFVVHGRGGEGTKLQRLGSQHPPPRTPATAHDAAAAAAAAAGSGSPSKLRRIASATPATPAAATAATGTARLERYYSMMRGGGVEVVEEVVEVVETLQPIARVPCPSAIRTPRSTRCRVPPPTRAGWGEEAVAASPASARGSATATAPVPPAHCSVFERLSSNYYDVYASATALESNSPPPPVTASPRGGRVAHERHQPPAHRRRHVSAPAGSRRPRRAGASSSSPAVTRQVRMSPGELVDREPVHTTAPPASNVFARSNTSRYLLF</sequence>
<feature type="compositionally biased region" description="Polar residues" evidence="1">
    <location>
        <begin position="371"/>
        <end position="388"/>
    </location>
</feature>
<feature type="compositionally biased region" description="Polar residues" evidence="1">
    <location>
        <begin position="208"/>
        <end position="217"/>
    </location>
</feature>
<feature type="region of interest" description="Disordered" evidence="1">
    <location>
        <begin position="609"/>
        <end position="635"/>
    </location>
</feature>
<gene>
    <name evidence="2" type="ORF">NESM_000677000</name>
</gene>
<feature type="compositionally biased region" description="Low complexity" evidence="1">
    <location>
        <begin position="814"/>
        <end position="833"/>
    </location>
</feature>
<feature type="region of interest" description="Disordered" evidence="1">
    <location>
        <begin position="551"/>
        <end position="578"/>
    </location>
</feature>
<comment type="caution">
    <text evidence="2">The sequence shown here is derived from an EMBL/GenBank/DDBJ whole genome shotgun (WGS) entry which is preliminary data.</text>
</comment>
<keyword evidence="3" id="KW-1185">Reference proteome</keyword>
<feature type="compositionally biased region" description="Low complexity" evidence="1">
    <location>
        <begin position="191"/>
        <end position="205"/>
    </location>
</feature>
<reference evidence="2 3" key="1">
    <citation type="journal article" date="2021" name="MBio">
        <title>A New Model Trypanosomatid, Novymonas esmeraldas: Genomic Perception of Its 'Candidatus Pandoraea novymonadis' Endosymbiont.</title>
        <authorList>
            <person name="Zakharova A."/>
            <person name="Saura A."/>
            <person name="Butenko A."/>
            <person name="Podesvova L."/>
            <person name="Warmusova S."/>
            <person name="Kostygov A.Y."/>
            <person name="Nenarokova A."/>
            <person name="Lukes J."/>
            <person name="Opperdoes F.R."/>
            <person name="Yurchenko V."/>
        </authorList>
    </citation>
    <scope>NUCLEOTIDE SEQUENCE [LARGE SCALE GENOMIC DNA]</scope>
    <source>
        <strain evidence="2 3">E262AT.01</strain>
    </source>
</reference>
<dbReference type="EMBL" id="JAECZO010000101">
    <property type="protein sequence ID" value="KAK7197300.1"/>
    <property type="molecule type" value="Genomic_DNA"/>
</dbReference>
<proteinExistence type="predicted"/>
<feature type="compositionally biased region" description="Low complexity" evidence="1">
    <location>
        <begin position="440"/>
        <end position="454"/>
    </location>
</feature>
<feature type="region of interest" description="Disordered" evidence="1">
    <location>
        <begin position="366"/>
        <end position="455"/>
    </location>
</feature>
<evidence type="ECO:0000313" key="3">
    <source>
        <dbReference type="Proteomes" id="UP001430356"/>
    </source>
</evidence>
<feature type="region of interest" description="Disordered" evidence="1">
    <location>
        <begin position="314"/>
        <end position="333"/>
    </location>
</feature>
<protein>
    <submittedName>
        <fullName evidence="2">Uncharacterized protein</fullName>
    </submittedName>
</protein>
<feature type="region of interest" description="Disordered" evidence="1">
    <location>
        <begin position="779"/>
        <end position="860"/>
    </location>
</feature>
<feature type="region of interest" description="Disordered" evidence="1">
    <location>
        <begin position="72"/>
        <end position="92"/>
    </location>
</feature>
<feature type="compositionally biased region" description="Low complexity" evidence="1">
    <location>
        <begin position="321"/>
        <end position="331"/>
    </location>
</feature>
<organism evidence="2 3">
    <name type="scientific">Novymonas esmeraldas</name>
    <dbReference type="NCBI Taxonomy" id="1808958"/>
    <lineage>
        <taxon>Eukaryota</taxon>
        <taxon>Discoba</taxon>
        <taxon>Euglenozoa</taxon>
        <taxon>Kinetoplastea</taxon>
        <taxon>Metakinetoplastina</taxon>
        <taxon>Trypanosomatida</taxon>
        <taxon>Trypanosomatidae</taxon>
        <taxon>Novymonas</taxon>
    </lineage>
</organism>
<accession>A0AAW0EW48</accession>
<feature type="region of interest" description="Disordered" evidence="1">
    <location>
        <begin position="166"/>
        <end position="217"/>
    </location>
</feature>
<feature type="region of interest" description="Disordered" evidence="1">
    <location>
        <begin position="720"/>
        <end position="739"/>
    </location>
</feature>
<name>A0AAW0EW48_9TRYP</name>
<dbReference type="AlphaFoldDB" id="A0AAW0EW48"/>